<organism evidence="1 2">
    <name type="scientific">Xanthocytophaga flava</name>
    <dbReference type="NCBI Taxonomy" id="3048013"/>
    <lineage>
        <taxon>Bacteria</taxon>
        <taxon>Pseudomonadati</taxon>
        <taxon>Bacteroidota</taxon>
        <taxon>Cytophagia</taxon>
        <taxon>Cytophagales</taxon>
        <taxon>Rhodocytophagaceae</taxon>
        <taxon>Xanthocytophaga</taxon>
    </lineage>
</organism>
<dbReference type="Proteomes" id="UP001241110">
    <property type="component" value="Unassembled WGS sequence"/>
</dbReference>
<proteinExistence type="predicted"/>
<evidence type="ECO:0000313" key="2">
    <source>
        <dbReference type="Proteomes" id="UP001241110"/>
    </source>
</evidence>
<gene>
    <name evidence="1" type="ORF">QNI16_19635</name>
</gene>
<sequence>MNEKHVECLLMKNSIEMLTDFFMVLTDGYNPALIYVTLTLDRNLDERDYFVLPKHLGGNNEQENRRHFEHINKTKTPVSSVSERIIENFQWCLDHLIMCNQAPALFQSKYHMDNLNTVIHNVQNQILHIVEDWQATTHEYYICNEQRFLCIQGQGKSLMLNFGCYIH</sequence>
<evidence type="ECO:0000313" key="1">
    <source>
        <dbReference type="EMBL" id="MDJ1482722.1"/>
    </source>
</evidence>
<comment type="caution">
    <text evidence="1">The sequence shown here is derived from an EMBL/GenBank/DDBJ whole genome shotgun (WGS) entry which is preliminary data.</text>
</comment>
<accession>A0AAE3QNS2</accession>
<protein>
    <submittedName>
        <fullName evidence="1">Uncharacterized protein</fullName>
    </submittedName>
</protein>
<dbReference type="EMBL" id="JASJOS010000008">
    <property type="protein sequence ID" value="MDJ1482722.1"/>
    <property type="molecule type" value="Genomic_DNA"/>
</dbReference>
<reference evidence="1" key="1">
    <citation type="submission" date="2023-05" db="EMBL/GenBank/DDBJ databases">
        <authorList>
            <person name="Zhang X."/>
        </authorList>
    </citation>
    <scope>NUCLEOTIDE SEQUENCE</scope>
    <source>
        <strain evidence="1">YF14B1</strain>
    </source>
</reference>
<dbReference type="RefSeq" id="WP_313982050.1">
    <property type="nucleotide sequence ID" value="NZ_JASJOS010000008.1"/>
</dbReference>
<name>A0AAE3QNS2_9BACT</name>
<dbReference type="AlphaFoldDB" id="A0AAE3QNS2"/>